<gene>
    <name evidence="1" type="ORF">QRX88_18430</name>
</gene>
<evidence type="ECO:0000313" key="2">
    <source>
        <dbReference type="Proteomes" id="UP001241571"/>
    </source>
</evidence>
<sequence length="61" mass="6994">MTLLDTKIAQSQVKELRKQAEEMSQNTNLKFEDVYQSLRRQLVNGELNLFDLGQGGKSDVH</sequence>
<dbReference type="RefSeq" id="WP_103299966.1">
    <property type="nucleotide sequence ID" value="NZ_CP078505.1"/>
</dbReference>
<proteinExistence type="predicted"/>
<dbReference type="AlphaFoldDB" id="A0ABD4ZY91"/>
<reference evidence="1 2" key="1">
    <citation type="submission" date="2023-06" db="EMBL/GenBank/DDBJ databases">
        <title>Acute promotion of culturable opportunistic pathogens and persistent increase of antibiotic resistance following antibiotic exposure in mouse gut microbiota.</title>
        <authorList>
            <person name="Li L."/>
            <person name="Wang B."/>
            <person name="Sun Y."/>
            <person name="Wang M."/>
            <person name="Xu H."/>
        </authorList>
    </citation>
    <scope>NUCLEOTIDE SEQUENCE [LARGE SCALE GENOMIC DNA]</scope>
    <source>
        <strain evidence="1 2">CRI2_2</strain>
    </source>
</reference>
<comment type="caution">
    <text evidence="1">The sequence shown here is derived from an EMBL/GenBank/DDBJ whole genome shotgun (WGS) entry which is preliminary data.</text>
</comment>
<evidence type="ECO:0000313" key="1">
    <source>
        <dbReference type="EMBL" id="MDL4937677.1"/>
    </source>
</evidence>
<accession>A0ABD4ZY91</accession>
<name>A0ABD4ZY91_ENTGA</name>
<dbReference type="Proteomes" id="UP001241571">
    <property type="component" value="Unassembled WGS sequence"/>
</dbReference>
<protein>
    <submittedName>
        <fullName evidence="1">Uncharacterized protein</fullName>
    </submittedName>
</protein>
<organism evidence="1 2">
    <name type="scientific">Enterococcus gallinarum</name>
    <dbReference type="NCBI Taxonomy" id="1353"/>
    <lineage>
        <taxon>Bacteria</taxon>
        <taxon>Bacillati</taxon>
        <taxon>Bacillota</taxon>
        <taxon>Bacilli</taxon>
        <taxon>Lactobacillales</taxon>
        <taxon>Enterococcaceae</taxon>
        <taxon>Enterococcus</taxon>
    </lineage>
</organism>
<dbReference type="EMBL" id="JASUBT010000038">
    <property type="protein sequence ID" value="MDL4937677.1"/>
    <property type="molecule type" value="Genomic_DNA"/>
</dbReference>